<dbReference type="PANTHER" id="PTHR46586">
    <property type="entry name" value="ANKYRIN REPEAT-CONTAINING PROTEIN"/>
    <property type="match status" value="1"/>
</dbReference>
<dbReference type="STRING" id="695850.A0A067D223"/>
<evidence type="ECO:0000313" key="1">
    <source>
        <dbReference type="EMBL" id="KDO32786.1"/>
    </source>
</evidence>
<gene>
    <name evidence="1" type="ORF">SPRG_02484</name>
</gene>
<dbReference type="PANTHER" id="PTHR46586:SF3">
    <property type="entry name" value="ANKYRIN REPEAT-CONTAINING PROTEIN"/>
    <property type="match status" value="1"/>
</dbReference>
<dbReference type="SUPFAM" id="SSF48403">
    <property type="entry name" value="Ankyrin repeat"/>
    <property type="match status" value="1"/>
</dbReference>
<dbReference type="RefSeq" id="XP_012196449.1">
    <property type="nucleotide sequence ID" value="XM_012341059.1"/>
</dbReference>
<proteinExistence type="predicted"/>
<name>A0A067D223_SAPPC</name>
<sequence length="596" mass="65609">MLSNVRLPVRPNNARGQDTCLASPVLRSPDLVAIIVAYQEGLPEDLTVVQRFADAVNLTRFSIQDLPGAYLAHVPARFAFLPYLQRYAHPMTKLPHHALFVSPSVYDRALALHLTIVEGDVALVQRWLRWDASLCTSATLELAAAASQGPILRLLFEQFPALATPKMMDLVAMSGDLPLLVWLHEAGAACTTDAMDGAAMNGHYDIVHFLHSARTEGCTITAATAATVHGHASIVHFLLEQRTEGVDPSLQFKRPHHELKTHSVRGETHIEAVDLVAATVELTDHAFNMIVDKGGLAVLRHVYARGYLKRMTKQLLELAVAKQDHEMLRYILACIDQEHPRQPSDDEWLPTDTPDKTFSFSRMVNDPSPFGHWEHCNVMELAALNGDMTSLELLHASRLRVGSEQAIVFAAYGGHLNVLDWLHKNRRDGCGEDAMALAAARGHFDAVRWLHEVYGLCRTHAALATAAYIGHMAMVTYLLDVPTGDSGLQGDARVCPDRRCTLPLPRQDDLGTPSGDYVTGSPTYWAASQGHLEILELLVARGHALPSNAINQAVADGHLRIVRYLHEGFGQRPTGHQPTLSAVRKRHVDVTSTHAI</sequence>
<reference evidence="1 2" key="1">
    <citation type="journal article" date="2013" name="PLoS Genet.">
        <title>Distinctive expansion of potential virulence genes in the genome of the oomycete fish pathogen Saprolegnia parasitica.</title>
        <authorList>
            <person name="Jiang R.H."/>
            <person name="de Bruijn I."/>
            <person name="Haas B.J."/>
            <person name="Belmonte R."/>
            <person name="Lobach L."/>
            <person name="Christie J."/>
            <person name="van den Ackerveken G."/>
            <person name="Bottin A."/>
            <person name="Bulone V."/>
            <person name="Diaz-Moreno S.M."/>
            <person name="Dumas B."/>
            <person name="Fan L."/>
            <person name="Gaulin E."/>
            <person name="Govers F."/>
            <person name="Grenville-Briggs L.J."/>
            <person name="Horner N.R."/>
            <person name="Levin J.Z."/>
            <person name="Mammella M."/>
            <person name="Meijer H.J."/>
            <person name="Morris P."/>
            <person name="Nusbaum C."/>
            <person name="Oome S."/>
            <person name="Phillips A.J."/>
            <person name="van Rooyen D."/>
            <person name="Rzeszutek E."/>
            <person name="Saraiva M."/>
            <person name="Secombes C.J."/>
            <person name="Seidl M.F."/>
            <person name="Snel B."/>
            <person name="Stassen J.H."/>
            <person name="Sykes S."/>
            <person name="Tripathy S."/>
            <person name="van den Berg H."/>
            <person name="Vega-Arreguin J.C."/>
            <person name="Wawra S."/>
            <person name="Young S.K."/>
            <person name="Zeng Q."/>
            <person name="Dieguez-Uribeondo J."/>
            <person name="Russ C."/>
            <person name="Tyler B.M."/>
            <person name="van West P."/>
        </authorList>
    </citation>
    <scope>NUCLEOTIDE SEQUENCE [LARGE SCALE GENOMIC DNA]</scope>
    <source>
        <strain evidence="1 2">CBS 223.65</strain>
    </source>
</reference>
<dbReference type="EMBL" id="KK583194">
    <property type="protein sequence ID" value="KDO32786.1"/>
    <property type="molecule type" value="Genomic_DNA"/>
</dbReference>
<protein>
    <submittedName>
        <fullName evidence="1">Uncharacterized protein</fullName>
    </submittedName>
</protein>
<keyword evidence="2" id="KW-1185">Reference proteome</keyword>
<organism evidence="1 2">
    <name type="scientific">Saprolegnia parasitica (strain CBS 223.65)</name>
    <dbReference type="NCBI Taxonomy" id="695850"/>
    <lineage>
        <taxon>Eukaryota</taxon>
        <taxon>Sar</taxon>
        <taxon>Stramenopiles</taxon>
        <taxon>Oomycota</taxon>
        <taxon>Saprolegniomycetes</taxon>
        <taxon>Saprolegniales</taxon>
        <taxon>Saprolegniaceae</taxon>
        <taxon>Saprolegnia</taxon>
    </lineage>
</organism>
<dbReference type="Gene3D" id="1.25.40.20">
    <property type="entry name" value="Ankyrin repeat-containing domain"/>
    <property type="match status" value="2"/>
</dbReference>
<dbReference type="KEGG" id="spar:SPRG_02484"/>
<dbReference type="GeneID" id="24125038"/>
<dbReference type="InterPro" id="IPR036770">
    <property type="entry name" value="Ankyrin_rpt-contain_sf"/>
</dbReference>
<dbReference type="AlphaFoldDB" id="A0A067D223"/>
<dbReference type="InterPro" id="IPR052050">
    <property type="entry name" value="SecEffector_AnkRepeat"/>
</dbReference>
<dbReference type="Proteomes" id="UP000030745">
    <property type="component" value="Unassembled WGS sequence"/>
</dbReference>
<dbReference type="VEuPathDB" id="FungiDB:SPRG_02484"/>
<dbReference type="Pfam" id="PF13637">
    <property type="entry name" value="Ank_4"/>
    <property type="match status" value="1"/>
</dbReference>
<evidence type="ECO:0000313" key="2">
    <source>
        <dbReference type="Proteomes" id="UP000030745"/>
    </source>
</evidence>
<accession>A0A067D223</accession>
<dbReference type="OMA" id="AKQDHEM"/>
<dbReference type="InterPro" id="IPR002110">
    <property type="entry name" value="Ankyrin_rpt"/>
</dbReference>